<accession>X0XZ46</accession>
<gene>
    <name evidence="1" type="ORF">S01H1_80585</name>
</gene>
<reference evidence="1" key="1">
    <citation type="journal article" date="2014" name="Front. Microbiol.">
        <title>High frequency of phylogenetically diverse reductive dehalogenase-homologous genes in deep subseafloor sedimentary metagenomes.</title>
        <authorList>
            <person name="Kawai M."/>
            <person name="Futagami T."/>
            <person name="Toyoda A."/>
            <person name="Takaki Y."/>
            <person name="Nishi S."/>
            <person name="Hori S."/>
            <person name="Arai W."/>
            <person name="Tsubouchi T."/>
            <person name="Morono Y."/>
            <person name="Uchiyama I."/>
            <person name="Ito T."/>
            <person name="Fujiyama A."/>
            <person name="Inagaki F."/>
            <person name="Takami H."/>
        </authorList>
    </citation>
    <scope>NUCLEOTIDE SEQUENCE</scope>
    <source>
        <strain evidence="1">Expedition CK06-06</strain>
    </source>
</reference>
<sequence length="47" mass="5482">MTKQEEIREGMADIECDRCGAIFHGYKALTRQRLCRACRESWDECDG</sequence>
<protein>
    <submittedName>
        <fullName evidence="1">Uncharacterized protein</fullName>
    </submittedName>
</protein>
<feature type="non-terminal residue" evidence="1">
    <location>
        <position position="47"/>
    </location>
</feature>
<comment type="caution">
    <text evidence="1">The sequence shown here is derived from an EMBL/GenBank/DDBJ whole genome shotgun (WGS) entry which is preliminary data.</text>
</comment>
<dbReference type="AlphaFoldDB" id="X0XZ46"/>
<dbReference type="EMBL" id="BARS01054438">
    <property type="protein sequence ID" value="GAG48754.1"/>
    <property type="molecule type" value="Genomic_DNA"/>
</dbReference>
<organism evidence="1">
    <name type="scientific">marine sediment metagenome</name>
    <dbReference type="NCBI Taxonomy" id="412755"/>
    <lineage>
        <taxon>unclassified sequences</taxon>
        <taxon>metagenomes</taxon>
        <taxon>ecological metagenomes</taxon>
    </lineage>
</organism>
<evidence type="ECO:0000313" key="1">
    <source>
        <dbReference type="EMBL" id="GAG48754.1"/>
    </source>
</evidence>
<proteinExistence type="predicted"/>
<name>X0XZ46_9ZZZZ</name>